<dbReference type="Gene3D" id="3.30.2310.20">
    <property type="entry name" value="RelE-like"/>
    <property type="match status" value="1"/>
</dbReference>
<evidence type="ECO:0000313" key="2">
    <source>
        <dbReference type="Proteomes" id="UP000594463"/>
    </source>
</evidence>
<dbReference type="EMBL" id="CP065383">
    <property type="protein sequence ID" value="QPM67850.1"/>
    <property type="molecule type" value="Genomic_DNA"/>
</dbReference>
<accession>A0A7T1AKZ4</accession>
<dbReference type="AlphaFoldDB" id="A0A7T1AKZ4"/>
<protein>
    <submittedName>
        <fullName evidence="1">Uncharacterized protein</fullName>
    </submittedName>
</protein>
<proteinExistence type="predicted"/>
<sequence>MEILFTEQFEQAYERLTHTEKRSVCKALALLDANPKYPSLHVKKMERTQDIWEARPSKRLRTTFEMVGDTIIMRNVVEHDKVLKRP</sequence>
<gene>
    <name evidence="1" type="ORF">RT761_01063</name>
</gene>
<reference evidence="1 2" key="1">
    <citation type="journal article" date="2021" name="Nat. Commun.">
        <title>Isolation of a member of the candidate phylum Atribacteria reveals a unique cell membrane structure.</title>
        <authorList>
            <person name="Taiki K."/>
            <person name="Nobu M.K."/>
            <person name="Kusada H."/>
            <person name="Meng X.-Y."/>
            <person name="Hosoki N."/>
            <person name="Uematsu K."/>
            <person name="Yoshioka H."/>
            <person name="Kamagata Y."/>
            <person name="Tamaki H."/>
        </authorList>
    </citation>
    <scope>NUCLEOTIDE SEQUENCE [LARGE SCALE GENOMIC DNA]</scope>
    <source>
        <strain evidence="1 2">RT761</strain>
    </source>
</reference>
<keyword evidence="2" id="KW-1185">Reference proteome</keyword>
<dbReference type="Proteomes" id="UP000594463">
    <property type="component" value="Chromosome"/>
</dbReference>
<evidence type="ECO:0000313" key="1">
    <source>
        <dbReference type="EMBL" id="QPM67850.1"/>
    </source>
</evidence>
<dbReference type="RefSeq" id="WP_218113027.1">
    <property type="nucleotide sequence ID" value="NZ_CP065383.1"/>
</dbReference>
<name>A0A7T1AKZ4_ATRLM</name>
<organism evidence="1 2">
    <name type="scientific">Atribacter laminatus</name>
    <dbReference type="NCBI Taxonomy" id="2847778"/>
    <lineage>
        <taxon>Bacteria</taxon>
        <taxon>Pseudomonadati</taxon>
        <taxon>Atribacterota</taxon>
        <taxon>Atribacteria</taxon>
        <taxon>Atribacterales</taxon>
        <taxon>Atribacteraceae</taxon>
        <taxon>Atribacter</taxon>
    </lineage>
</organism>
<dbReference type="KEGG" id="alam:RT761_01063"/>
<dbReference type="InterPro" id="IPR035093">
    <property type="entry name" value="RelE/ParE_toxin_dom_sf"/>
</dbReference>
<dbReference type="SUPFAM" id="SSF143011">
    <property type="entry name" value="RelE-like"/>
    <property type="match status" value="1"/>
</dbReference>